<gene>
    <name evidence="1" type="ORF">CTM74_11790</name>
</gene>
<sequence length="170" mass="20344">MKKEKVLEIEIKKINDEYSVFYPTKLNIKELEKAGYTVTEFDVLDEVKKPAINFYFNNKNDFTILLNDTSLNVPFIIENIYIEELKRTVDEYNEKYRILKRWRAEEGEIYYSIAGVDVIKIDSENLVELDNRRYELGNYFQKKEEAQKIIDSKEWQDFWAKVRSGEIGND</sequence>
<evidence type="ECO:0000313" key="2">
    <source>
        <dbReference type="Proteomes" id="UP000228552"/>
    </source>
</evidence>
<keyword evidence="2" id="KW-1185">Reference proteome</keyword>
<reference evidence="1 2" key="1">
    <citation type="submission" date="2017-11" db="EMBL/GenBank/DDBJ databases">
        <title>Genome sequencing of Fusobacterium periodonticum KCOM 1263.</title>
        <authorList>
            <person name="Kook J.-K."/>
            <person name="Park S.-N."/>
            <person name="Lim Y.K."/>
        </authorList>
    </citation>
    <scope>NUCLEOTIDE SEQUENCE [LARGE SCALE GENOMIC DNA]</scope>
    <source>
        <strain evidence="1 2">KCOM 1263</strain>
    </source>
</reference>
<dbReference type="AlphaFoldDB" id="A0AAD0APD9"/>
<proteinExistence type="predicted"/>
<dbReference type="RefSeq" id="WP_099988258.1">
    <property type="nucleotide sequence ID" value="NZ_CP024700.1"/>
</dbReference>
<dbReference type="EMBL" id="CP024700">
    <property type="protein sequence ID" value="ATV62455.1"/>
    <property type="molecule type" value="Genomic_DNA"/>
</dbReference>
<protein>
    <submittedName>
        <fullName evidence="1">Uncharacterized protein</fullName>
    </submittedName>
</protein>
<dbReference type="Proteomes" id="UP000228552">
    <property type="component" value="Chromosome"/>
</dbReference>
<accession>A0AAD0APD9</accession>
<name>A0AAD0APD9_9FUSO</name>
<organism evidence="1 2">
    <name type="scientific">Fusobacterium pseudoperiodonticum</name>
    <dbReference type="NCBI Taxonomy" id="2663009"/>
    <lineage>
        <taxon>Bacteria</taxon>
        <taxon>Fusobacteriati</taxon>
        <taxon>Fusobacteriota</taxon>
        <taxon>Fusobacteriia</taxon>
        <taxon>Fusobacteriales</taxon>
        <taxon>Fusobacteriaceae</taxon>
        <taxon>Fusobacterium</taxon>
    </lineage>
</organism>
<evidence type="ECO:0000313" key="1">
    <source>
        <dbReference type="EMBL" id="ATV62455.1"/>
    </source>
</evidence>